<dbReference type="InterPro" id="IPR007080">
    <property type="entry name" value="RNA_pol_Rpb1_1"/>
</dbReference>
<name>A0A478FQV5_9MOLU</name>
<dbReference type="InterPro" id="IPR044893">
    <property type="entry name" value="RNA_pol_Rpb1_clamp_domain"/>
</dbReference>
<evidence type="ECO:0000313" key="14">
    <source>
        <dbReference type="Proteomes" id="UP000324831"/>
    </source>
</evidence>
<feature type="binding site" evidence="9">
    <location>
        <position position="554"/>
    </location>
    <ligand>
        <name>Mg(2+)</name>
        <dbReference type="ChEBI" id="CHEBI:18420"/>
    </ligand>
</feature>
<dbReference type="GO" id="GO:0003899">
    <property type="term" value="F:DNA-directed RNA polymerase activity"/>
    <property type="evidence" value="ECO:0007669"/>
    <property type="project" value="UniProtKB-UniRule"/>
</dbReference>
<dbReference type="Gene3D" id="2.40.50.100">
    <property type="match status" value="1"/>
</dbReference>
<feature type="binding site" evidence="9">
    <location>
        <position position="87"/>
    </location>
    <ligand>
        <name>Zn(2+)</name>
        <dbReference type="ChEBI" id="CHEBI:29105"/>
        <label>1</label>
    </ligand>
</feature>
<dbReference type="GO" id="GO:0000287">
    <property type="term" value="F:magnesium ion binding"/>
    <property type="evidence" value="ECO:0007669"/>
    <property type="project" value="UniProtKB-UniRule"/>
</dbReference>
<dbReference type="CDD" id="cd02655">
    <property type="entry name" value="RNAP_beta'_C"/>
    <property type="match status" value="1"/>
</dbReference>
<keyword evidence="7 9" id="KW-0804">Transcription</keyword>
<evidence type="ECO:0000256" key="3">
    <source>
        <dbReference type="ARBA" id="ARBA00022478"/>
    </source>
</evidence>
<feature type="binding site" evidence="9">
    <location>
        <position position="552"/>
    </location>
    <ligand>
        <name>Mg(2+)</name>
        <dbReference type="ChEBI" id="CHEBI:18420"/>
    </ligand>
</feature>
<dbReference type="Pfam" id="PF05000">
    <property type="entry name" value="RNA_pol_Rpb1_4"/>
    <property type="match status" value="1"/>
</dbReference>
<dbReference type="GO" id="GO:0006351">
    <property type="term" value="P:DNA-templated transcription"/>
    <property type="evidence" value="ECO:0007669"/>
    <property type="project" value="UniProtKB-UniRule"/>
</dbReference>
<feature type="binding site" evidence="9">
    <location>
        <position position="1012"/>
    </location>
    <ligand>
        <name>Zn(2+)</name>
        <dbReference type="ChEBI" id="CHEBI:29105"/>
        <label>2</label>
    </ligand>
</feature>
<evidence type="ECO:0000256" key="9">
    <source>
        <dbReference type="HAMAP-Rule" id="MF_01322"/>
    </source>
</evidence>
<evidence type="ECO:0000259" key="12">
    <source>
        <dbReference type="SMART" id="SM00663"/>
    </source>
</evidence>
<dbReference type="EC" id="2.7.7.6" evidence="9"/>
<keyword evidence="3 9" id="KW-0240">DNA-directed RNA polymerase</keyword>
<dbReference type="Gene3D" id="1.10.40.90">
    <property type="match status" value="1"/>
</dbReference>
<feature type="binding site" evidence="9">
    <location>
        <position position="103"/>
    </location>
    <ligand>
        <name>Zn(2+)</name>
        <dbReference type="ChEBI" id="CHEBI:29105"/>
        <label>1</label>
    </ligand>
</feature>
<keyword evidence="9" id="KW-0862">Zinc</keyword>
<dbReference type="InterPro" id="IPR000722">
    <property type="entry name" value="RNA_pol_asu"/>
</dbReference>
<keyword evidence="9" id="KW-0460">Magnesium</keyword>
<dbReference type="GO" id="GO:0003677">
    <property type="term" value="F:DNA binding"/>
    <property type="evidence" value="ECO:0007669"/>
    <property type="project" value="UniProtKB-UniRule"/>
</dbReference>
<evidence type="ECO:0000256" key="7">
    <source>
        <dbReference type="ARBA" id="ARBA00023163"/>
    </source>
</evidence>
<dbReference type="InterPro" id="IPR007066">
    <property type="entry name" value="RNA_pol_Rpb1_3"/>
</dbReference>
<protein>
    <recommendedName>
        <fullName evidence="9">DNA-directed RNA polymerase subunit beta'</fullName>
        <shortName evidence="9">RNAP subunit beta'</shortName>
        <ecNumber evidence="9">2.7.7.6</ecNumber>
    </recommendedName>
    <alternativeName>
        <fullName evidence="9">RNA polymerase subunit beta'</fullName>
    </alternativeName>
    <alternativeName>
        <fullName evidence="9">Transcriptase subunit beta'</fullName>
    </alternativeName>
</protein>
<accession>A0A478FQV5</accession>
<comment type="cofactor">
    <cofactor evidence="9">
        <name>Zn(2+)</name>
        <dbReference type="ChEBI" id="CHEBI:29105"/>
    </cofactor>
    <text evidence="9">Binds 2 Zn(2+) ions per subunit.</text>
</comment>
<dbReference type="NCBIfam" id="TIGR02386">
    <property type="entry name" value="rpoC_TIGR"/>
    <property type="match status" value="1"/>
</dbReference>
<feature type="binding site" evidence="9">
    <location>
        <position position="556"/>
    </location>
    <ligand>
        <name>Mg(2+)</name>
        <dbReference type="ChEBI" id="CHEBI:18420"/>
    </ligand>
</feature>
<dbReference type="SUPFAM" id="SSF64484">
    <property type="entry name" value="beta and beta-prime subunits of DNA dependent RNA-polymerase"/>
    <property type="match status" value="1"/>
</dbReference>
<dbReference type="EMBL" id="BIMN01000001">
    <property type="protein sequence ID" value="GCE63334.1"/>
    <property type="molecule type" value="Genomic_DNA"/>
</dbReference>
<evidence type="ECO:0000256" key="10">
    <source>
        <dbReference type="RuleBase" id="RU004279"/>
    </source>
</evidence>
<keyword evidence="6 9" id="KW-0479">Metal-binding</keyword>
<gene>
    <name evidence="9 13" type="primary">rpoC</name>
    <name evidence="13" type="ORF">MHSWG343_03230</name>
</gene>
<dbReference type="InterPro" id="IPR012754">
    <property type="entry name" value="DNA-dir_RpoC_beta_prime_bact"/>
</dbReference>
<proteinExistence type="inferred from homology"/>
<dbReference type="Proteomes" id="UP000324831">
    <property type="component" value="Unassembled WGS sequence"/>
</dbReference>
<dbReference type="Pfam" id="PF04997">
    <property type="entry name" value="RNA_pol_Rpb1_1"/>
    <property type="match status" value="1"/>
</dbReference>
<feature type="binding site" evidence="9">
    <location>
        <position position="85"/>
    </location>
    <ligand>
        <name>Zn(2+)</name>
        <dbReference type="ChEBI" id="CHEBI:29105"/>
        <label>1</label>
    </ligand>
</feature>
<comment type="caution">
    <text evidence="13">The sequence shown here is derived from an EMBL/GenBank/DDBJ whole genome shotgun (WGS) entry which is preliminary data.</text>
</comment>
<dbReference type="SMART" id="SM00663">
    <property type="entry name" value="RPOLA_N"/>
    <property type="match status" value="1"/>
</dbReference>
<dbReference type="Pfam" id="PF04998">
    <property type="entry name" value="RNA_pol_Rpb1_5"/>
    <property type="match status" value="1"/>
</dbReference>
<comment type="subunit">
    <text evidence="9">The RNAP catalytic core consists of 2 alpha, 1 beta, 1 beta' and 1 omega subunit. When a sigma factor is associated with the core the holoenzyme is formed, which can initiate transcription.</text>
</comment>
<dbReference type="PANTHER" id="PTHR19376:SF54">
    <property type="entry name" value="DNA-DIRECTED RNA POLYMERASE SUBUNIT BETA"/>
    <property type="match status" value="1"/>
</dbReference>
<dbReference type="Gene3D" id="2.40.40.20">
    <property type="match status" value="1"/>
</dbReference>
<dbReference type="Gene3D" id="1.10.274.100">
    <property type="entry name" value="RNA polymerase Rpb1, domain 3"/>
    <property type="match status" value="1"/>
</dbReference>
<evidence type="ECO:0000256" key="1">
    <source>
        <dbReference type="ARBA" id="ARBA00004026"/>
    </source>
</evidence>
<reference evidence="13 14" key="1">
    <citation type="submission" date="2019-01" db="EMBL/GenBank/DDBJ databases">
        <title>Draft genome sequences of Candidatus Mycoplasma haemohominis SWG34-3 identified from a patient with pyrexia, anemia and liver dysfunction.</title>
        <authorList>
            <person name="Sekizuka T."/>
            <person name="Hattori N."/>
            <person name="Katano H."/>
            <person name="Takuma T."/>
            <person name="Ito T."/>
            <person name="Arai N."/>
            <person name="Yanai R."/>
            <person name="Ishii S."/>
            <person name="Miura Y."/>
            <person name="Tokunaga T."/>
            <person name="Watanabe H."/>
            <person name="Nomura N."/>
            <person name="Eguchi J."/>
            <person name="Arai T."/>
            <person name="Hasegawa H."/>
            <person name="Nakamaki T."/>
            <person name="Wakita T."/>
            <person name="Niki Y."/>
            <person name="Kuroda M."/>
        </authorList>
    </citation>
    <scope>NUCLEOTIDE SEQUENCE [LARGE SCALE GENOMIC DNA]</scope>
    <source>
        <strain evidence="13">SWG34-3</strain>
    </source>
</reference>
<sequence length="1311" mass="147052">MAIVNKTQVSSTKTHPTSTDRSKFVNANEFTVKGLQISLASPEYIRSLSKGEVTTFETINYKSLKPEKNGLFCEAIFGPIKDYECSCGKYKQVKYKGKRCEKCKVCITQSLVRRDWMGHIELACPVAHIWMIKELPLPAKISLILGIKYKNVEEVVYFNNYIVLDSGTSQVEDKPLFNELEIIDVSGSKASAPSLAKLRSLLRNIYEGISKENPTNYHMNMDYQQGRAYYKALTNSNLPFSIMDMFEYLEKHTGLRVGIGAEAIYELLKKIDLESLEFKLTKELNASSQINYSDPKVRKILARLQVVRWFRESGNRPEWMILKVIPVIPPNLRPIIQLEGGRFTASDINTFYRRIIVRNDRLARILKLNVAHIIANNEKRMLQEAVDSLIDNAGRKKPLTAKDKHPLKSITDHLKGKQGLFRQNLLGKRVDYSGRSVIVVGPELKMYQVGLPILLILSLFKPFIIGELIRKVDDLGNECMPIAPNIKTAAKMISEQSDEIWPVVHKVIKERPVLLNRAPTLHRLGIQAFEPILVEGKAICLHPLVTTAFNADFDGDQMAVHLPLSKEAIHEARSVLLAPWQVLGPKDSKPIVTPSQDMVLGIYHLTTEDKSGKGSGTMFATPLEAIVAYQMEKVELHSVVFIPTSSFPQRKFPKSGVMMTTIGKIIFNQILPDTYKYVTESKNMSVSENDILTGPVDRESALASYVDKDPFDKGVISSLIEDLHDNYTCVELAPVLDEIKNLGFEYSTHSCTTISAFDVPQFTEKYALIEEADLEVEKQKQYLKKGLITNDEKYKNVVSIWSKVKDKVSDHIKTALNSAEFKNNPIIIMARSGARGNISNFIQLSGMRGLMNRSYNYDQNLDAKVIHDIIEVPIKRSFIEGLTVIEYFNSSYGARKGMTDTAMKTSKSGYMTRKLVDAAQEVIVKSEDCGCNKGLFIEAIIDDAQNFPIKTLQERIMYKCAYTDIVHPETGEIIVAANEPITADLANKVAEAGITRVQVRSVLHCRQQQGVCQRCFGFDLTTKKLIDVGAAVGVISAQSVGEPAIQLTMRTFHSGGVAGEANITQGFERLKRLLEIVTPKKWEQSVISEIAGIVHNIEITEGEKVITVKNDIDTREYAIDLNLPVLVEVGQRVELGQRLCDGCVDLKKLLEVLGIDAVRSYIVQEVQKVYWIQGIDISEKYIEIIVRQLTSKMKVLSPNDSKWVMNEIVDYTVFVQECTKLLLDNKTPPIGVNIIFGLEEAPEKTNSFLAAASFQDTKKILTDASVKGQIDYLRSLKENIMVGNLIPAGTGLKTPDEIVTDPNSFSSLFNY</sequence>
<dbReference type="Gene3D" id="1.10.1790.20">
    <property type="match status" value="1"/>
</dbReference>
<keyword evidence="4 9" id="KW-0808">Transferase</keyword>
<dbReference type="Gene3D" id="1.10.132.30">
    <property type="match status" value="1"/>
</dbReference>
<dbReference type="GO" id="GO:0008270">
    <property type="term" value="F:zinc ion binding"/>
    <property type="evidence" value="ECO:0007669"/>
    <property type="project" value="UniProtKB-UniRule"/>
</dbReference>
<dbReference type="HAMAP" id="MF_01322">
    <property type="entry name" value="RNApol_bact_RpoC"/>
    <property type="match status" value="1"/>
</dbReference>
<dbReference type="Pfam" id="PF00623">
    <property type="entry name" value="RNA_pol_Rpb1_2"/>
    <property type="match status" value="1"/>
</dbReference>
<evidence type="ECO:0000256" key="6">
    <source>
        <dbReference type="ARBA" id="ARBA00022723"/>
    </source>
</evidence>
<feature type="region of interest" description="Disordered" evidence="11">
    <location>
        <begin position="1"/>
        <end position="20"/>
    </location>
</feature>
<comment type="catalytic activity">
    <reaction evidence="8 9 10">
        <text>RNA(n) + a ribonucleoside 5'-triphosphate = RNA(n+1) + diphosphate</text>
        <dbReference type="Rhea" id="RHEA:21248"/>
        <dbReference type="Rhea" id="RHEA-COMP:14527"/>
        <dbReference type="Rhea" id="RHEA-COMP:17342"/>
        <dbReference type="ChEBI" id="CHEBI:33019"/>
        <dbReference type="ChEBI" id="CHEBI:61557"/>
        <dbReference type="ChEBI" id="CHEBI:140395"/>
        <dbReference type="EC" id="2.7.7.6"/>
    </reaction>
</comment>
<dbReference type="PANTHER" id="PTHR19376">
    <property type="entry name" value="DNA-DIRECTED RNA POLYMERASE"/>
    <property type="match status" value="1"/>
</dbReference>
<dbReference type="InterPro" id="IPR007083">
    <property type="entry name" value="RNA_pol_Rpb1_4"/>
</dbReference>
<evidence type="ECO:0000256" key="2">
    <source>
        <dbReference type="ARBA" id="ARBA00006460"/>
    </source>
</evidence>
<feature type="binding site" evidence="9">
    <location>
        <position position="929"/>
    </location>
    <ligand>
        <name>Zn(2+)</name>
        <dbReference type="ChEBI" id="CHEBI:29105"/>
        <label>2</label>
    </ligand>
</feature>
<comment type="cofactor">
    <cofactor evidence="9">
        <name>Mg(2+)</name>
        <dbReference type="ChEBI" id="CHEBI:18420"/>
    </cofactor>
    <text evidence="9">Binds 1 Mg(2+) ion per subunit.</text>
</comment>
<organism evidence="13 14">
    <name type="scientific">Candidatus Mycoplasma haematohominis</name>
    <dbReference type="NCBI Taxonomy" id="1494318"/>
    <lineage>
        <taxon>Bacteria</taxon>
        <taxon>Bacillati</taxon>
        <taxon>Mycoplasmatota</taxon>
        <taxon>Mollicutes</taxon>
        <taxon>Mycoplasmataceae</taxon>
        <taxon>Mycoplasma</taxon>
    </lineage>
</organism>
<dbReference type="InterPro" id="IPR042102">
    <property type="entry name" value="RNA_pol_Rpb1_3_sf"/>
</dbReference>
<dbReference type="Gene3D" id="1.10.150.390">
    <property type="match status" value="1"/>
</dbReference>
<feature type="binding site" evidence="9">
    <location>
        <position position="100"/>
    </location>
    <ligand>
        <name>Zn(2+)</name>
        <dbReference type="ChEBI" id="CHEBI:29105"/>
        <label>1</label>
    </ligand>
</feature>
<dbReference type="InterPro" id="IPR006592">
    <property type="entry name" value="RNA_pol_N"/>
</dbReference>
<feature type="compositionally biased region" description="Polar residues" evidence="11">
    <location>
        <begin position="1"/>
        <end position="17"/>
    </location>
</feature>
<keyword evidence="5 9" id="KW-0548">Nucleotidyltransferase</keyword>
<evidence type="ECO:0000256" key="8">
    <source>
        <dbReference type="ARBA" id="ARBA00048552"/>
    </source>
</evidence>
<dbReference type="Gene3D" id="4.10.860.120">
    <property type="entry name" value="RNA polymerase II, clamp domain"/>
    <property type="match status" value="1"/>
</dbReference>
<evidence type="ECO:0000256" key="4">
    <source>
        <dbReference type="ARBA" id="ARBA00022679"/>
    </source>
</evidence>
<comment type="similarity">
    <text evidence="2 9 10">Belongs to the RNA polymerase beta' chain family.</text>
</comment>
<dbReference type="InterPro" id="IPR007081">
    <property type="entry name" value="RNA_pol_Rpb1_5"/>
</dbReference>
<evidence type="ECO:0000256" key="5">
    <source>
        <dbReference type="ARBA" id="ARBA00022695"/>
    </source>
</evidence>
<dbReference type="GO" id="GO:0000428">
    <property type="term" value="C:DNA-directed RNA polymerase complex"/>
    <property type="evidence" value="ECO:0007669"/>
    <property type="project" value="UniProtKB-KW"/>
</dbReference>
<feature type="binding site" evidence="9">
    <location>
        <position position="1005"/>
    </location>
    <ligand>
        <name>Zn(2+)</name>
        <dbReference type="ChEBI" id="CHEBI:29105"/>
        <label>2</label>
    </ligand>
</feature>
<dbReference type="Pfam" id="PF04983">
    <property type="entry name" value="RNA_pol_Rpb1_3"/>
    <property type="match status" value="1"/>
</dbReference>
<evidence type="ECO:0000313" key="13">
    <source>
        <dbReference type="EMBL" id="GCE63334.1"/>
    </source>
</evidence>
<feature type="domain" description="RNA polymerase N-terminal" evidence="12">
    <location>
        <begin position="318"/>
        <end position="606"/>
    </location>
</feature>
<feature type="binding site" evidence="9">
    <location>
        <position position="1015"/>
    </location>
    <ligand>
        <name>Zn(2+)</name>
        <dbReference type="ChEBI" id="CHEBI:29105"/>
        <label>2</label>
    </ligand>
</feature>
<dbReference type="InterPro" id="IPR045867">
    <property type="entry name" value="DNA-dir_RpoC_beta_prime"/>
</dbReference>
<evidence type="ECO:0000256" key="11">
    <source>
        <dbReference type="SAM" id="MobiDB-lite"/>
    </source>
</evidence>
<comment type="function">
    <text evidence="1 9 10">DNA-dependent RNA polymerase catalyzes the transcription of DNA into RNA using the four ribonucleoside triphosphates as substrates.</text>
</comment>
<dbReference type="InterPro" id="IPR038120">
    <property type="entry name" value="Rpb1_funnel_sf"/>
</dbReference>
<dbReference type="CDD" id="cd01609">
    <property type="entry name" value="RNAP_beta'_N"/>
    <property type="match status" value="1"/>
</dbReference>